<feature type="compositionally biased region" description="Basic and acidic residues" evidence="2">
    <location>
        <begin position="955"/>
        <end position="968"/>
    </location>
</feature>
<dbReference type="InterPro" id="IPR045055">
    <property type="entry name" value="DNA2/NAM7-like"/>
</dbReference>
<evidence type="ECO:0008006" key="8">
    <source>
        <dbReference type="Google" id="ProtNLM"/>
    </source>
</evidence>
<dbReference type="PANTHER" id="PTHR10887">
    <property type="entry name" value="DNA2/NAM7 HELICASE FAMILY"/>
    <property type="match status" value="1"/>
</dbReference>
<feature type="region of interest" description="Disordered" evidence="2">
    <location>
        <begin position="930"/>
        <end position="980"/>
    </location>
</feature>
<evidence type="ECO:0000259" key="5">
    <source>
        <dbReference type="Pfam" id="PF13087"/>
    </source>
</evidence>
<dbReference type="CDD" id="cd18042">
    <property type="entry name" value="DEXXQc_SETX"/>
    <property type="match status" value="1"/>
</dbReference>
<feature type="region of interest" description="Disordered" evidence="2">
    <location>
        <begin position="1111"/>
        <end position="1153"/>
    </location>
</feature>
<feature type="compositionally biased region" description="Basic and acidic residues" evidence="2">
    <location>
        <begin position="2397"/>
        <end position="2415"/>
    </location>
</feature>
<feature type="compositionally biased region" description="Polar residues" evidence="2">
    <location>
        <begin position="2339"/>
        <end position="2351"/>
    </location>
</feature>
<dbReference type="InterPro" id="IPR041679">
    <property type="entry name" value="DNA2/NAM7-like_C"/>
</dbReference>
<proteinExistence type="predicted"/>
<feature type="compositionally biased region" description="Basic and acidic residues" evidence="2">
    <location>
        <begin position="1021"/>
        <end position="1036"/>
    </location>
</feature>
<feature type="compositionally biased region" description="Acidic residues" evidence="2">
    <location>
        <begin position="1366"/>
        <end position="1382"/>
    </location>
</feature>
<evidence type="ECO:0000256" key="1">
    <source>
        <dbReference type="SAM" id="Coils"/>
    </source>
</evidence>
<name>A0A8J6EMP3_ELECQ</name>
<feature type="region of interest" description="Disordered" evidence="2">
    <location>
        <begin position="2329"/>
        <end position="2355"/>
    </location>
</feature>
<dbReference type="GO" id="GO:0001147">
    <property type="term" value="F:transcription termination site sequence-specific DNA binding"/>
    <property type="evidence" value="ECO:0007669"/>
    <property type="project" value="TreeGrafter"/>
</dbReference>
<reference evidence="6" key="1">
    <citation type="thesis" date="2020" institute="ProQuest LLC" country="789 East Eisenhower Parkway, Ann Arbor, MI, USA">
        <title>Comparative Genomics and Chromosome Evolution.</title>
        <authorList>
            <person name="Mudd A.B."/>
        </authorList>
    </citation>
    <scope>NUCLEOTIDE SEQUENCE</scope>
    <source>
        <strain evidence="6">HN-11 Male</strain>
        <tissue evidence="6">Kidney and liver</tissue>
    </source>
</reference>
<feature type="region of interest" description="Disordered" evidence="2">
    <location>
        <begin position="1014"/>
        <end position="1041"/>
    </location>
</feature>
<dbReference type="GO" id="GO:0004386">
    <property type="term" value="F:helicase activity"/>
    <property type="evidence" value="ECO:0007669"/>
    <property type="project" value="InterPro"/>
</dbReference>
<feature type="compositionally biased region" description="Basic and acidic residues" evidence="2">
    <location>
        <begin position="1135"/>
        <end position="1147"/>
    </location>
</feature>
<feature type="region of interest" description="Disordered" evidence="2">
    <location>
        <begin position="1064"/>
        <end position="1098"/>
    </location>
</feature>
<dbReference type="Gene3D" id="3.40.50.300">
    <property type="entry name" value="P-loop containing nucleotide triphosphate hydrolases"/>
    <property type="match status" value="2"/>
</dbReference>
<dbReference type="FunFam" id="3.40.50.300:FF:000810">
    <property type="entry name" value="probable helicase senataxin"/>
    <property type="match status" value="1"/>
</dbReference>
<dbReference type="InterPro" id="IPR041677">
    <property type="entry name" value="DNA2/NAM7_AAA_11"/>
</dbReference>
<feature type="compositionally biased region" description="Polar residues" evidence="2">
    <location>
        <begin position="969"/>
        <end position="978"/>
    </location>
</feature>
<dbReference type="Pfam" id="PF12726">
    <property type="entry name" value="SEN1_N"/>
    <property type="match status" value="1"/>
</dbReference>
<feature type="domain" description="DNA2/NAM7 helicase helicase" evidence="4">
    <location>
        <begin position="1809"/>
        <end position="2089"/>
    </location>
</feature>
<dbReference type="GO" id="GO:0016604">
    <property type="term" value="C:nuclear body"/>
    <property type="evidence" value="ECO:0007669"/>
    <property type="project" value="TreeGrafter"/>
</dbReference>
<evidence type="ECO:0000313" key="7">
    <source>
        <dbReference type="Proteomes" id="UP000770717"/>
    </source>
</evidence>
<sequence length="2488" mass="282550">MSTCRWCTPGGPVAAELLKRYATKDLRSDELIGADDDLSYCMECVAEYHKVREEAPQLHKALWKMETSRIIPQLERSVREEIDEDDELFLVEDDGEKQLFGYTGPNFESSIRVPLLEILKYPYLLLNSRVSELCVDALCKMEQVNNPFQVYEKLPGIYLLLVHPNEIIRRWAILTARAQGKVDRDDYYDLQEVFTCIFKVIELGLFENPDIYSFTELEDGKLILLPDHLYDTSNYKNYWLGVCMLLTILEEQAMDSFLLGPDKQNDFMQSILHVMEKHTDDESTNPFWPALHCFMIILDRLGSKVWGQLIDPIQAFQTIIESPSYKNELKCIRKSCYRLAKHEPESDDEDDNMVSCSQMVYNFNTEKPKKDAGWKSAICPDYCPNMYEDMQSLANILQSDIGQDMRVHNSTFLWFIPYVQSVMDLKDLGVAYIMEVIHHLYSEIKDVLNQRSGQCDKVTELFIRVLVSIIELHRNKKCLNLLWVSSHKWVETVVKGSMIPTKDMVARPNSKITSTSPLSSSPNSQAPSSVQFACIQLIRSLLREGYQLGQNSTCKQYLDKLNLLIRGNIVWNLDFSKSEIQGLQSCLTQVIKSIKDRASTIPNSVVEQTNVSKVQCVPFIKTERIDEDDEWYGQSNKSPLPSPDIAPTTSCRSSERGSGSPLPSPDIQPAFPSSSSERDTKRLFFPVKKEPQNVQIKELEPGSSLQESVLKTSIKKEPFDKSIREDLQCKKKSLSLFSKLSEVIAKSSAWKDKKVPSVSESNDVSSTKTVSAIKPCCVRIKKEPDLWEKAKSCNTKSGEESDSDGDDIPLSQVRKCLKEKTKYPVSDNLPVNEQFQKLSLENDQTIRPIKRELRNIEDAEYDCVMDSEADDDLPLTEVKKMLLLKLGKKLDPDNSLIDQDLNPSAAQAVAPSEDFSPIKRKVKGAIRSLVSNHSSPETEPVSDQIITISDDSSDEAPRDFIKPEKPQTHQDAGSSTFTKLMKGGQIKQETDLENCEEYNSQFFEFETEDDIYSAWGDSQLQEEKPDLPNKHEKSETNDISSNCLDQWGYDTDYISDDVLEKAAEDAERQFQESLKTTPAQTGGKYSSNKSSLEKRSSHTFYSKDFQKVETKKLKIDSGRKPSKTAKETSLNRSKFKAESSVKQDKVLKQPRNKSPLKAYGLVRKIGSPGKATLAVVPPKKVRKCPEPASTAEKLGLKKAPRKAFDLSQRSLDSLTELRNYGKSAGIVKTKRQKTKLIPPQAIMLKGSKKMLACQDLQFYRQSRPKDVEKRRSSNNSENGSRTSENSAKSVRKTDGGSSLQCSLDKNERLNDLSRKPESPKTSPRASTNSAAETIREDYSNGLPKDTAQSLSSVPVDDGQPSIKAELDDDDEEEEEDDDDDDLFLTQADPIDMDLCSQVESDIVVDFKPTSAGEQSVPVQEGKETLKCRYTDCSEPVSVMGHHCPKHSTSEKNDDHLFVKPSLPPFLQKPTKPATTKVFSTETASRTASFTKDLENIPKYPTPPKSRVQLPKPPLPKVVLPQRKPPVSFTTSTVLQPIAQNNAMLPSTSDSRLSAAGCLPQLPQLDQAWLMQTVLRWKYEMFDSFQQFGSPSYLCPLPLMKVPLKFSCYDEYFKVFFPLMLQNAFESLAQEWRDKKRRPQGSHPYKLYLENFCLDNNQVNRGEFRAWVRDKDLNFQHHPKEDDLVFLLTPESLDSHSREEREPPASMVYHMGHVSRFTRSQNTNNFEKEQYTLCDLCIHTYGNLSAFRNQQVQCVIIGSFITILRQFKALLQLQRNPLFRPMIHPTAADFLPKENAENKPPDFILNLKEYNHDQRFAIQQAYTMVTQNPRFPKICLIHGPPGTGKSKTIVGLLLKILMEKVNSTVPDQTFNAKNKRNRVLVCAPSNAALDDLMKKIILEFKDKCHDKKNTLGNCGDINLVRLGVEKTIDSDVVKFSLDCQVNYRISRAHQDFGILRKKEELDKQLDQLGRQRAMERCNKQTCEELDQKINKLGKEREHLANALKELRRRPQELQRNIILESHVICCTLSTSGGLLLESAFRQLGHEPFRCVIVDEAGQSCEVETIIPLLYRCSKLVLVGDPEQLPPTVISTKAEDLGYGQSLMARLCRRLESTGHGSCVLQLTVQYRMHPDICFFPSNHFYKRVLRTDEATEEARCSSDWPFQPYMVFDVADGYEMKKKESFANPQEVKMVVALVKLIKSKKNFSFRNIGIITPYRAQKMLIIEELEKEFGKDSRPSEVDTVDGFQGRQKDCIIVTCVRANQGAIGFLASRQRLNVTITRARYSLFILGSLRTLRDASRRGAIVKTKEESYQRDINRILKSKTAALRTSVRNPVMERCAGSSNSSPTPSAEASSRELVLPPKPVVQPPQQLIAHPAVDIRPMQNRMASPSLRSVTRGKLQDPRLARRREEESRDSNFSRSGVQEPSPGPPHRPFSSSSSIAGVRRPSHPFQERSSPSTQSRVHGFYRDQDYRDNTRFDRDKDAKKRKIS</sequence>
<evidence type="ECO:0000259" key="4">
    <source>
        <dbReference type="Pfam" id="PF13086"/>
    </source>
</evidence>
<dbReference type="SUPFAM" id="SSF52540">
    <property type="entry name" value="P-loop containing nucleoside triphosphate hydrolases"/>
    <property type="match status" value="1"/>
</dbReference>
<feature type="coiled-coil region" evidence="1">
    <location>
        <begin position="1957"/>
        <end position="2015"/>
    </location>
</feature>
<dbReference type="CDD" id="cd18808">
    <property type="entry name" value="SF1_C_Upf1"/>
    <property type="match status" value="1"/>
</dbReference>
<feature type="compositionally biased region" description="Low complexity" evidence="2">
    <location>
        <begin position="1273"/>
        <end position="1286"/>
    </location>
</feature>
<feature type="domain" description="Helicase Sen1 N-terminal" evidence="3">
    <location>
        <begin position="38"/>
        <end position="336"/>
    </location>
</feature>
<dbReference type="PANTHER" id="PTHR10887:SF537">
    <property type="entry name" value="HELICASE SENATAXIN-RELATED"/>
    <property type="match status" value="1"/>
</dbReference>
<dbReference type="EMBL" id="WNTK01000071">
    <property type="protein sequence ID" value="KAG9472182.1"/>
    <property type="molecule type" value="Genomic_DNA"/>
</dbReference>
<feature type="region of interest" description="Disordered" evidence="2">
    <location>
        <begin position="2373"/>
        <end position="2488"/>
    </location>
</feature>
<feature type="region of interest" description="Disordered" evidence="2">
    <location>
        <begin position="628"/>
        <end position="678"/>
    </location>
</feature>
<organism evidence="6 7">
    <name type="scientific">Eleutherodactylus coqui</name>
    <name type="common">Puerto Rican coqui</name>
    <dbReference type="NCBI Taxonomy" id="57060"/>
    <lineage>
        <taxon>Eukaryota</taxon>
        <taxon>Metazoa</taxon>
        <taxon>Chordata</taxon>
        <taxon>Craniata</taxon>
        <taxon>Vertebrata</taxon>
        <taxon>Euteleostomi</taxon>
        <taxon>Amphibia</taxon>
        <taxon>Batrachia</taxon>
        <taxon>Anura</taxon>
        <taxon>Neobatrachia</taxon>
        <taxon>Hyloidea</taxon>
        <taxon>Eleutherodactylidae</taxon>
        <taxon>Eleutherodactylinae</taxon>
        <taxon>Eleutherodactylus</taxon>
        <taxon>Eleutherodactylus</taxon>
    </lineage>
</organism>
<feature type="region of interest" description="Disordered" evidence="2">
    <location>
        <begin position="506"/>
        <end position="527"/>
    </location>
</feature>
<feature type="compositionally biased region" description="Basic and acidic residues" evidence="2">
    <location>
        <begin position="1304"/>
        <end position="1318"/>
    </location>
</feature>
<feature type="compositionally biased region" description="Basic and acidic residues" evidence="2">
    <location>
        <begin position="2464"/>
        <end position="2482"/>
    </location>
</feature>
<dbReference type="OrthoDB" id="6513042at2759"/>
<feature type="compositionally biased region" description="Polar residues" evidence="2">
    <location>
        <begin position="1319"/>
        <end position="1331"/>
    </location>
</feature>
<dbReference type="Pfam" id="PF13086">
    <property type="entry name" value="AAA_11"/>
    <property type="match status" value="1"/>
</dbReference>
<dbReference type="Proteomes" id="UP000770717">
    <property type="component" value="Unassembled WGS sequence"/>
</dbReference>
<dbReference type="Pfam" id="PF13087">
    <property type="entry name" value="AAA_12"/>
    <property type="match status" value="1"/>
</dbReference>
<dbReference type="InterPro" id="IPR027417">
    <property type="entry name" value="P-loop_NTPase"/>
</dbReference>
<dbReference type="GO" id="GO:0006369">
    <property type="term" value="P:termination of RNA polymerase II transcription"/>
    <property type="evidence" value="ECO:0007669"/>
    <property type="project" value="TreeGrafter"/>
</dbReference>
<feature type="domain" description="DNA2/NAM7 helicase-like C-terminal" evidence="5">
    <location>
        <begin position="2097"/>
        <end position="2289"/>
    </location>
</feature>
<evidence type="ECO:0000313" key="6">
    <source>
        <dbReference type="EMBL" id="KAG9472182.1"/>
    </source>
</evidence>
<evidence type="ECO:0000256" key="2">
    <source>
        <dbReference type="SAM" id="MobiDB-lite"/>
    </source>
</evidence>
<protein>
    <recommendedName>
        <fullName evidence="8">Senataxin</fullName>
    </recommendedName>
</protein>
<keyword evidence="1" id="KW-0175">Coiled coil</keyword>
<accession>A0A8J6EMP3</accession>
<evidence type="ECO:0000259" key="3">
    <source>
        <dbReference type="Pfam" id="PF12726"/>
    </source>
</evidence>
<dbReference type="InterPro" id="IPR016024">
    <property type="entry name" value="ARM-type_fold"/>
</dbReference>
<dbReference type="SUPFAM" id="SSF48371">
    <property type="entry name" value="ARM repeat"/>
    <property type="match status" value="1"/>
</dbReference>
<comment type="caution">
    <text evidence="6">The sequence shown here is derived from an EMBL/GenBank/DDBJ whole genome shotgun (WGS) entry which is preliminary data.</text>
</comment>
<feature type="region of interest" description="Disordered" evidence="2">
    <location>
        <begin position="1255"/>
        <end position="1383"/>
    </location>
</feature>
<feature type="region of interest" description="Disordered" evidence="2">
    <location>
        <begin position="789"/>
        <end position="809"/>
    </location>
</feature>
<feature type="compositionally biased region" description="Low complexity" evidence="2">
    <location>
        <begin position="514"/>
        <end position="527"/>
    </location>
</feature>
<dbReference type="InterPro" id="IPR047187">
    <property type="entry name" value="SF1_C_Upf1"/>
</dbReference>
<feature type="compositionally biased region" description="Polar residues" evidence="2">
    <location>
        <begin position="1071"/>
        <end position="1085"/>
    </location>
</feature>
<gene>
    <name evidence="6" type="ORF">GDO78_021002</name>
</gene>
<keyword evidence="7" id="KW-1185">Reference proteome</keyword>
<feature type="region of interest" description="Disordered" evidence="2">
    <location>
        <begin position="1493"/>
        <end position="1512"/>
    </location>
</feature>
<feature type="compositionally biased region" description="Polar residues" evidence="2">
    <location>
        <begin position="2451"/>
        <end position="2460"/>
    </location>
</feature>
<dbReference type="InterPro" id="IPR024481">
    <property type="entry name" value="Helicase_Sen1_N"/>
</dbReference>